<dbReference type="PANTHER" id="PTHR47618:SF1">
    <property type="entry name" value="BIFUNCTIONAL OLIGORIBONUCLEASE AND PAP PHOSPHATASE NRNA"/>
    <property type="match status" value="1"/>
</dbReference>
<accession>A0A378NY51</accession>
<dbReference type="RefSeq" id="WP_018999036.1">
    <property type="nucleotide sequence ID" value="NZ_UGPP01000001.1"/>
</dbReference>
<dbReference type="InterPro" id="IPR003156">
    <property type="entry name" value="DHHA1_dom"/>
</dbReference>
<dbReference type="Gene3D" id="3.10.310.30">
    <property type="match status" value="1"/>
</dbReference>
<keyword evidence="3" id="KW-0378">Hydrolase</keyword>
<reference evidence="3 4" key="1">
    <citation type="submission" date="2018-06" db="EMBL/GenBank/DDBJ databases">
        <authorList>
            <consortium name="Pathogen Informatics"/>
            <person name="Doyle S."/>
        </authorList>
    </citation>
    <scope>NUCLEOTIDE SEQUENCE [LARGE SCALE GENOMIC DNA]</scope>
    <source>
        <strain evidence="3 4">NCTC10571</strain>
    </source>
</reference>
<dbReference type="InterPro" id="IPR038763">
    <property type="entry name" value="DHH_sf"/>
</dbReference>
<feature type="domain" description="DDH" evidence="1">
    <location>
        <begin position="17"/>
        <end position="155"/>
    </location>
</feature>
<evidence type="ECO:0000313" key="3">
    <source>
        <dbReference type="EMBL" id="STY70928.1"/>
    </source>
</evidence>
<dbReference type="Gene3D" id="3.90.1640.10">
    <property type="entry name" value="inorganic pyrophosphatase (n-terminal core)"/>
    <property type="match status" value="1"/>
</dbReference>
<dbReference type="GO" id="GO:0003676">
    <property type="term" value="F:nucleic acid binding"/>
    <property type="evidence" value="ECO:0007669"/>
    <property type="project" value="InterPro"/>
</dbReference>
<dbReference type="Proteomes" id="UP000255234">
    <property type="component" value="Unassembled WGS sequence"/>
</dbReference>
<protein>
    <submittedName>
        <fullName evidence="3">Bifunctional oligoribonuclease and PAP phosphatase nrnA</fullName>
        <ecNumber evidence="3">3.1.-.-</ecNumber>
    </submittedName>
</protein>
<dbReference type="STRING" id="1122216.GCA_000423385_01825"/>
<dbReference type="EMBL" id="UGPP01000001">
    <property type="protein sequence ID" value="STY70928.1"/>
    <property type="molecule type" value="Genomic_DNA"/>
</dbReference>
<proteinExistence type="predicted"/>
<evidence type="ECO:0000313" key="4">
    <source>
        <dbReference type="Proteomes" id="UP000255234"/>
    </source>
</evidence>
<organism evidence="3 4">
    <name type="scientific">Megamonas hypermegale</name>
    <dbReference type="NCBI Taxonomy" id="158847"/>
    <lineage>
        <taxon>Bacteria</taxon>
        <taxon>Bacillati</taxon>
        <taxon>Bacillota</taxon>
        <taxon>Negativicutes</taxon>
        <taxon>Selenomonadales</taxon>
        <taxon>Selenomonadaceae</taxon>
        <taxon>Megamonas</taxon>
    </lineage>
</organism>
<dbReference type="PANTHER" id="PTHR47618">
    <property type="entry name" value="BIFUNCTIONAL OLIGORIBONUCLEASE AND PAP PHOSPHATASE NRNA"/>
    <property type="match status" value="1"/>
</dbReference>
<dbReference type="InterPro" id="IPR051319">
    <property type="entry name" value="Oligoribo/pAp-PDE_c-di-AMP_PDE"/>
</dbReference>
<sequence length="317" mass="34673">MEVTLKQAGELIEKANKIVLSSHVNPDGDNVGSTLGLYHALKGTNKDIKILLDDDLPDNLGMMEGLDLYQKPQDGEIIECDLLVILDVDVDRIGRVKDVVKAPILNLDHHISNTKVSDYCYVDAKAAATAQIVYSLIKEMNWQFNLEAATCIYTGLCSDTGFFCYSNTTPYTLKAAAELLEIGVKPDKISEVFYQRSFSSVKAAGRAIDTIELYHDGKIALMIIDKALKESADNTEGFVNFARNIRGVDVAVMIKYADDEVTRVSMRSKSVNVSEIAQSIGGGGHIRAAGATVYKNLMEAKDIVLNAIIKGMNKENA</sequence>
<dbReference type="SUPFAM" id="SSF64182">
    <property type="entry name" value="DHH phosphoesterases"/>
    <property type="match status" value="1"/>
</dbReference>
<dbReference type="Pfam" id="PF01368">
    <property type="entry name" value="DHH"/>
    <property type="match status" value="1"/>
</dbReference>
<dbReference type="AlphaFoldDB" id="A0A378NY51"/>
<feature type="domain" description="DHHA1" evidence="2">
    <location>
        <begin position="230"/>
        <end position="304"/>
    </location>
</feature>
<dbReference type="GO" id="GO:0016787">
    <property type="term" value="F:hydrolase activity"/>
    <property type="evidence" value="ECO:0007669"/>
    <property type="project" value="UniProtKB-KW"/>
</dbReference>
<evidence type="ECO:0000259" key="1">
    <source>
        <dbReference type="Pfam" id="PF01368"/>
    </source>
</evidence>
<gene>
    <name evidence="3" type="primary">nrnA</name>
    <name evidence="3" type="ORF">NCTC10571_01078</name>
</gene>
<name>A0A378NY51_9FIRM</name>
<evidence type="ECO:0000259" key="2">
    <source>
        <dbReference type="Pfam" id="PF02272"/>
    </source>
</evidence>
<dbReference type="InterPro" id="IPR001667">
    <property type="entry name" value="DDH_dom"/>
</dbReference>
<dbReference type="Pfam" id="PF02272">
    <property type="entry name" value="DHHA1"/>
    <property type="match status" value="1"/>
</dbReference>
<dbReference type="EC" id="3.1.-.-" evidence="3"/>